<accession>A0A2A8D3J5</accession>
<evidence type="ECO:0000256" key="14">
    <source>
        <dbReference type="SAM" id="MobiDB-lite"/>
    </source>
</evidence>
<evidence type="ECO:0000256" key="2">
    <source>
        <dbReference type="ARBA" id="ARBA00005916"/>
    </source>
</evidence>
<evidence type="ECO:0000259" key="16">
    <source>
        <dbReference type="Pfam" id="PF01488"/>
    </source>
</evidence>
<proteinExistence type="inferred from homology"/>
<comment type="similarity">
    <text evidence="2 8 13">Belongs to the glutamyl-tRNA reductase family.</text>
</comment>
<feature type="binding site" evidence="8 10">
    <location>
        <position position="115"/>
    </location>
    <ligand>
        <name>substrate</name>
    </ligand>
</feature>
<dbReference type="Gene3D" id="3.40.50.720">
    <property type="entry name" value="NAD(P)-binding Rossmann-like Domain"/>
    <property type="match status" value="1"/>
</dbReference>
<evidence type="ECO:0000256" key="12">
    <source>
        <dbReference type="PIRSR" id="PIRSR000445-4"/>
    </source>
</evidence>
<dbReference type="UniPathway" id="UPA00251">
    <property type="reaction ID" value="UER00316"/>
</dbReference>
<evidence type="ECO:0000256" key="10">
    <source>
        <dbReference type="PIRSR" id="PIRSR000445-2"/>
    </source>
</evidence>
<name>A0A2A8D3J5_9BACT</name>
<feature type="domain" description="Glutamyl-tRNA reductase N-terminal" evidence="17">
    <location>
        <begin position="7"/>
        <end position="151"/>
    </location>
</feature>
<dbReference type="Pfam" id="PF00745">
    <property type="entry name" value="GlutR_dimer"/>
    <property type="match status" value="1"/>
</dbReference>
<sequence>MAFYAFGLNYEQAPVHVTEAFSLDEVDQRELYATLDLSDDAEVIFLSTCNRTEVYLYGNQQDVAEIRSALSEKAGRPFPDADAFWFEDEEAILHVLEVASGIRSMVPGDGQILSQIKDAYRLAVDGDAVDSLLHRLMHTAFRAAKRVATETDLSSGAASVSTASVAMARGYFGSGQSDFSDLNILLVGAGKMGRLALGALDTSKPSSVTVTNRSPERAERVAVEHGAQTGAWERRHELVKSADFVIVATGAPEPVITSTDLAMQNGGTSTLLVDISMPRNIDPGVSQLDGYTVFDLDDLQAYVEETEARRGAEIPRAREICADLMSDFVTWVFHQQALQPAIQAIRNTFDAIREQEVDRHAHRTGMNREEVDRLTNSIMQKLLAVPIVKLKNVDPDSIDFVRGIKLLHALFSRPSCEDESAQKAREKNRDYETPSLSDSAGACPFDTHSTSGTDDVDELLRRAVMLTSEEESASEDA</sequence>
<dbReference type="Proteomes" id="UP000220102">
    <property type="component" value="Unassembled WGS sequence"/>
</dbReference>
<feature type="active site" description="Nucleophile" evidence="8 9">
    <location>
        <position position="49"/>
    </location>
</feature>
<evidence type="ECO:0000259" key="17">
    <source>
        <dbReference type="Pfam" id="PF05201"/>
    </source>
</evidence>
<feature type="compositionally biased region" description="Basic and acidic residues" evidence="14">
    <location>
        <begin position="420"/>
        <end position="432"/>
    </location>
</feature>
<dbReference type="SUPFAM" id="SSF69742">
    <property type="entry name" value="Glutamyl tRNA-reductase catalytic, N-terminal domain"/>
    <property type="match status" value="1"/>
</dbReference>
<evidence type="ECO:0000256" key="13">
    <source>
        <dbReference type="RuleBase" id="RU000584"/>
    </source>
</evidence>
<evidence type="ECO:0000256" key="1">
    <source>
        <dbReference type="ARBA" id="ARBA00005059"/>
    </source>
</evidence>
<dbReference type="InterPro" id="IPR036453">
    <property type="entry name" value="GluRdtase_dimer_dom_sf"/>
</dbReference>
<feature type="site" description="Important for activity" evidence="8 12">
    <location>
        <position position="94"/>
    </location>
</feature>
<evidence type="ECO:0000256" key="7">
    <source>
        <dbReference type="ARBA" id="ARBA00047464"/>
    </source>
</evidence>
<dbReference type="AlphaFoldDB" id="A0A2A8D3J5"/>
<evidence type="ECO:0000256" key="5">
    <source>
        <dbReference type="ARBA" id="ARBA00023002"/>
    </source>
</evidence>
<dbReference type="GO" id="GO:0008883">
    <property type="term" value="F:glutamyl-tRNA reductase activity"/>
    <property type="evidence" value="ECO:0007669"/>
    <property type="project" value="UniProtKB-UniRule"/>
</dbReference>
<dbReference type="SUPFAM" id="SSF51735">
    <property type="entry name" value="NAD(P)-binding Rossmann-fold domains"/>
    <property type="match status" value="1"/>
</dbReference>
<evidence type="ECO:0000256" key="11">
    <source>
        <dbReference type="PIRSR" id="PIRSR000445-3"/>
    </source>
</evidence>
<keyword evidence="4 8" id="KW-0521">NADP</keyword>
<evidence type="ECO:0000259" key="15">
    <source>
        <dbReference type="Pfam" id="PF00745"/>
    </source>
</evidence>
<dbReference type="CDD" id="cd05213">
    <property type="entry name" value="NAD_bind_Glutamyl_tRNA_reduct"/>
    <property type="match status" value="1"/>
</dbReference>
<feature type="domain" description="Tetrapyrrole biosynthesis glutamyl-tRNA reductase dimerisation" evidence="15">
    <location>
        <begin position="316"/>
        <end position="411"/>
    </location>
</feature>
<dbReference type="Pfam" id="PF05201">
    <property type="entry name" value="GlutR_N"/>
    <property type="match status" value="1"/>
</dbReference>
<feature type="binding site" evidence="8 10">
    <location>
        <begin position="48"/>
        <end position="51"/>
    </location>
    <ligand>
        <name>substrate</name>
    </ligand>
</feature>
<dbReference type="GO" id="GO:0050661">
    <property type="term" value="F:NADP binding"/>
    <property type="evidence" value="ECO:0007669"/>
    <property type="project" value="InterPro"/>
</dbReference>
<keyword evidence="19" id="KW-1185">Reference proteome</keyword>
<protein>
    <recommendedName>
        <fullName evidence="3 8">Glutamyl-tRNA reductase</fullName>
        <shortName evidence="8">GluTR</shortName>
        <ecNumber evidence="3 8">1.2.1.70</ecNumber>
    </recommendedName>
</protein>
<evidence type="ECO:0000256" key="6">
    <source>
        <dbReference type="ARBA" id="ARBA00023244"/>
    </source>
</evidence>
<dbReference type="NCBIfam" id="TIGR01035">
    <property type="entry name" value="hemA"/>
    <property type="match status" value="1"/>
</dbReference>
<evidence type="ECO:0000256" key="4">
    <source>
        <dbReference type="ARBA" id="ARBA00022857"/>
    </source>
</evidence>
<evidence type="ECO:0000256" key="9">
    <source>
        <dbReference type="PIRSR" id="PIRSR000445-1"/>
    </source>
</evidence>
<comment type="function">
    <text evidence="8">Catalyzes the NADPH-dependent reduction of glutamyl-tRNA(Glu) to glutamate 1-semialdehyde (GSA).</text>
</comment>
<dbReference type="PANTHER" id="PTHR43013:SF1">
    <property type="entry name" value="GLUTAMYL-TRNA REDUCTASE"/>
    <property type="match status" value="1"/>
</dbReference>
<dbReference type="PANTHER" id="PTHR43013">
    <property type="entry name" value="GLUTAMYL-TRNA REDUCTASE"/>
    <property type="match status" value="1"/>
</dbReference>
<dbReference type="Pfam" id="PF01488">
    <property type="entry name" value="Shikimate_DH"/>
    <property type="match status" value="1"/>
</dbReference>
<dbReference type="InterPro" id="IPR015895">
    <property type="entry name" value="4pyrrol_synth_GluRdtase_N"/>
</dbReference>
<comment type="subunit">
    <text evidence="8">Homodimer.</text>
</comment>
<dbReference type="SUPFAM" id="SSF69075">
    <property type="entry name" value="Glutamyl tRNA-reductase dimerization domain"/>
    <property type="match status" value="1"/>
</dbReference>
<feature type="binding site" evidence="8 11">
    <location>
        <begin position="188"/>
        <end position="193"/>
    </location>
    <ligand>
        <name>NADP(+)</name>
        <dbReference type="ChEBI" id="CHEBI:58349"/>
    </ligand>
</feature>
<dbReference type="InterPro" id="IPR036343">
    <property type="entry name" value="GluRdtase_N_sf"/>
</dbReference>
<organism evidence="18 19">
    <name type="scientific">Longibacter salinarum</name>
    <dbReference type="NCBI Taxonomy" id="1850348"/>
    <lineage>
        <taxon>Bacteria</taxon>
        <taxon>Pseudomonadati</taxon>
        <taxon>Rhodothermota</taxon>
        <taxon>Rhodothermia</taxon>
        <taxon>Rhodothermales</taxon>
        <taxon>Salisaetaceae</taxon>
        <taxon>Longibacter</taxon>
    </lineage>
</organism>
<keyword evidence="5 8" id="KW-0560">Oxidoreductase</keyword>
<dbReference type="EC" id="1.2.1.70" evidence="3 8"/>
<comment type="pathway">
    <text evidence="1 8 13">Porphyrin-containing compound metabolism; protoporphyrin-IX biosynthesis; 5-aminolevulinate from L-glutamyl-tRNA(Glu): step 1/2.</text>
</comment>
<comment type="catalytic activity">
    <reaction evidence="7 8 13">
        <text>(S)-4-amino-5-oxopentanoate + tRNA(Glu) + NADP(+) = L-glutamyl-tRNA(Glu) + NADPH + H(+)</text>
        <dbReference type="Rhea" id="RHEA:12344"/>
        <dbReference type="Rhea" id="RHEA-COMP:9663"/>
        <dbReference type="Rhea" id="RHEA-COMP:9680"/>
        <dbReference type="ChEBI" id="CHEBI:15378"/>
        <dbReference type="ChEBI" id="CHEBI:57501"/>
        <dbReference type="ChEBI" id="CHEBI:57783"/>
        <dbReference type="ChEBI" id="CHEBI:58349"/>
        <dbReference type="ChEBI" id="CHEBI:78442"/>
        <dbReference type="ChEBI" id="CHEBI:78520"/>
        <dbReference type="EC" id="1.2.1.70"/>
    </reaction>
</comment>
<dbReference type="Gene3D" id="3.30.460.30">
    <property type="entry name" value="Glutamyl-tRNA reductase, N-terminal domain"/>
    <property type="match status" value="1"/>
</dbReference>
<dbReference type="GO" id="GO:0019353">
    <property type="term" value="P:protoporphyrinogen IX biosynthetic process from glutamate"/>
    <property type="evidence" value="ECO:0007669"/>
    <property type="project" value="TreeGrafter"/>
</dbReference>
<feature type="domain" description="Quinate/shikimate 5-dehydrogenase/glutamyl-tRNA reductase" evidence="16">
    <location>
        <begin position="178"/>
        <end position="301"/>
    </location>
</feature>
<dbReference type="InterPro" id="IPR015896">
    <property type="entry name" value="4pyrrol_synth_GluRdtase_dimer"/>
</dbReference>
<dbReference type="InterPro" id="IPR006151">
    <property type="entry name" value="Shikm_DH/Glu-tRNA_Rdtase"/>
</dbReference>
<gene>
    <name evidence="8" type="primary">hemA</name>
    <name evidence="18" type="ORF">CRI94_02705</name>
</gene>
<dbReference type="HAMAP" id="MF_00087">
    <property type="entry name" value="Glu_tRNA_reductase"/>
    <property type="match status" value="1"/>
</dbReference>
<evidence type="ECO:0000313" key="18">
    <source>
        <dbReference type="EMBL" id="PEN15208.1"/>
    </source>
</evidence>
<feature type="region of interest" description="Disordered" evidence="14">
    <location>
        <begin position="417"/>
        <end position="454"/>
    </location>
</feature>
<dbReference type="OrthoDB" id="110209at2"/>
<dbReference type="RefSeq" id="WP_098074108.1">
    <property type="nucleotide sequence ID" value="NZ_PDEQ01000001.1"/>
</dbReference>
<reference evidence="18 19" key="1">
    <citation type="submission" date="2017-10" db="EMBL/GenBank/DDBJ databases">
        <title>Draft genome of Longibacter Salinarum.</title>
        <authorList>
            <person name="Goh K.M."/>
            <person name="Shamsir M.S."/>
            <person name="Lim S.W."/>
        </authorList>
    </citation>
    <scope>NUCLEOTIDE SEQUENCE [LARGE SCALE GENOMIC DNA]</scope>
    <source>
        <strain evidence="18 19">KCTC 52045</strain>
    </source>
</reference>
<comment type="domain">
    <text evidence="8">Possesses an unusual extended V-shaped dimeric structure with each monomer consisting of three distinct domains arranged along a curved 'spinal' alpha-helix. The N-terminal catalytic domain specifically recognizes the glutamate moiety of the substrate. The second domain is the NADPH-binding domain, and the third C-terminal domain is responsible for dimerization.</text>
</comment>
<keyword evidence="6 8" id="KW-0627">Porphyrin biosynthesis</keyword>
<dbReference type="EMBL" id="PDEQ01000001">
    <property type="protein sequence ID" value="PEN15208.1"/>
    <property type="molecule type" value="Genomic_DNA"/>
</dbReference>
<evidence type="ECO:0000256" key="3">
    <source>
        <dbReference type="ARBA" id="ARBA00012970"/>
    </source>
</evidence>
<feature type="binding site" evidence="8 10">
    <location>
        <begin position="109"/>
        <end position="111"/>
    </location>
    <ligand>
        <name>substrate</name>
    </ligand>
</feature>
<dbReference type="PIRSF" id="PIRSF000445">
    <property type="entry name" value="4pyrrol_synth_GluRdtase"/>
    <property type="match status" value="1"/>
</dbReference>
<comment type="miscellaneous">
    <text evidence="8">During catalysis, the active site Cys acts as a nucleophile attacking the alpha-carbonyl group of tRNA-bound glutamate with the formation of a thioester intermediate between enzyme and glutamate, and the concomitant release of tRNA(Glu). The thioester intermediate is finally reduced by direct hydride transfer from NADPH, to form the product GSA.</text>
</comment>
<evidence type="ECO:0000256" key="8">
    <source>
        <dbReference type="HAMAP-Rule" id="MF_00087"/>
    </source>
</evidence>
<dbReference type="InterPro" id="IPR000343">
    <property type="entry name" value="4pyrrol_synth_GluRdtase"/>
</dbReference>
<feature type="binding site" evidence="8 10">
    <location>
        <position position="104"/>
    </location>
    <ligand>
        <name>substrate</name>
    </ligand>
</feature>
<comment type="caution">
    <text evidence="18">The sequence shown here is derived from an EMBL/GenBank/DDBJ whole genome shotgun (WGS) entry which is preliminary data.</text>
</comment>
<dbReference type="InterPro" id="IPR036291">
    <property type="entry name" value="NAD(P)-bd_dom_sf"/>
</dbReference>
<evidence type="ECO:0000313" key="19">
    <source>
        <dbReference type="Proteomes" id="UP000220102"/>
    </source>
</evidence>